<evidence type="ECO:0000313" key="1">
    <source>
        <dbReference type="EMBL" id="SOB79036.1"/>
    </source>
</evidence>
<dbReference type="EMBL" id="OBMI01000001">
    <property type="protein sequence ID" value="SOB79036.1"/>
    <property type="molecule type" value="Genomic_DNA"/>
</dbReference>
<dbReference type="OrthoDB" id="7586285at2"/>
<organism evidence="1 2">
    <name type="scientific">Sphingomonas guangdongensis</name>
    <dbReference type="NCBI Taxonomy" id="1141890"/>
    <lineage>
        <taxon>Bacteria</taxon>
        <taxon>Pseudomonadati</taxon>
        <taxon>Pseudomonadota</taxon>
        <taxon>Alphaproteobacteria</taxon>
        <taxon>Sphingomonadales</taxon>
        <taxon>Sphingomonadaceae</taxon>
        <taxon>Sphingomonas</taxon>
    </lineage>
</organism>
<proteinExistence type="predicted"/>
<keyword evidence="2" id="KW-1185">Reference proteome</keyword>
<dbReference type="RefSeq" id="WP_097062284.1">
    <property type="nucleotide sequence ID" value="NZ_OBMI01000001.1"/>
</dbReference>
<evidence type="ECO:0000313" key="2">
    <source>
        <dbReference type="Proteomes" id="UP000219494"/>
    </source>
</evidence>
<name>A0A285QB24_9SPHN</name>
<accession>A0A285QB24</accession>
<sequence length="106" mass="10487">MAKAGKIPKKVAGIKIPKKLRKSGEKLIEQAKSPEGQQVIASGLAIAAAIAAKKKAAAIAPHLTPAAPDGVGKEPPSGTATDTAPIVDALSAAASAFMQGLAGRKA</sequence>
<dbReference type="AlphaFoldDB" id="A0A285QB24"/>
<dbReference type="Proteomes" id="UP000219494">
    <property type="component" value="Unassembled WGS sequence"/>
</dbReference>
<protein>
    <submittedName>
        <fullName evidence="1">Uncharacterized protein</fullName>
    </submittedName>
</protein>
<reference evidence="1 2" key="1">
    <citation type="submission" date="2017-07" db="EMBL/GenBank/DDBJ databases">
        <authorList>
            <person name="Sun Z.S."/>
            <person name="Albrecht U."/>
            <person name="Echele G."/>
            <person name="Lee C.C."/>
        </authorList>
    </citation>
    <scope>NUCLEOTIDE SEQUENCE [LARGE SCALE GENOMIC DNA]</scope>
    <source>
        <strain evidence="1 2">CGMCC 1.12672</strain>
    </source>
</reference>
<gene>
    <name evidence="1" type="ORF">SAMN06297144_0341</name>
</gene>